<protein>
    <submittedName>
        <fullName evidence="4">Uncharacterized protein</fullName>
    </submittedName>
</protein>
<feature type="repeat" description="TPR" evidence="3">
    <location>
        <begin position="357"/>
        <end position="390"/>
    </location>
</feature>
<proteinExistence type="predicted"/>
<dbReference type="EMBL" id="QFFJ01000002">
    <property type="protein sequence ID" value="RBL88830.1"/>
    <property type="molecule type" value="Genomic_DNA"/>
</dbReference>
<evidence type="ECO:0000313" key="5">
    <source>
        <dbReference type="Proteomes" id="UP000253410"/>
    </source>
</evidence>
<dbReference type="RefSeq" id="WP_113617571.1">
    <property type="nucleotide sequence ID" value="NZ_QFFJ01000002.1"/>
</dbReference>
<dbReference type="SMART" id="SM00028">
    <property type="entry name" value="TPR"/>
    <property type="match status" value="2"/>
</dbReference>
<keyword evidence="2 3" id="KW-0802">TPR repeat</keyword>
<dbReference type="Gene3D" id="1.25.40.10">
    <property type="entry name" value="Tetratricopeptide repeat domain"/>
    <property type="match status" value="1"/>
</dbReference>
<keyword evidence="5" id="KW-1185">Reference proteome</keyword>
<accession>A0A365XRQ8</accession>
<evidence type="ECO:0000256" key="1">
    <source>
        <dbReference type="ARBA" id="ARBA00022737"/>
    </source>
</evidence>
<sequence>MSMHEIESLVELSVYCLHESQDDSLDRRSLFYNLYDLQSQFDTGFTHFRVMDLLIQHHFVYTFPITAHPAYTQHQAFFDTLAATQKFSFIYTQPEAEWDEENNPVAGYANYDHQQQTYILYCDAGSSLWEAMVANGTLQGADAVAPEKKDVFSLALCIAKAAAQQQNKDLLNSWYLLLPFMVMAAEQEEEPIDYKALETILELVVTNDAIFEEGLPPADELPEGGELGKFCEWWYAPAKDKMKSTAELDADIDLEAVPFTQQVDKSAAWYDNEVRTLLESINHSITFMEDNGYNDDIQRSVEGRLRMGLEYAQKGIELAPNEPGMLVNKGSLYLLQQSYPEALACYDKAMAIAPDNTFVHLNRAILFYHMEDMPQAIASFEKVLQLEPGNEFAQQWLTHLKSNG</sequence>
<comment type="caution">
    <text evidence="4">The sequence shown here is derived from an EMBL/GenBank/DDBJ whole genome shotgun (WGS) entry which is preliminary data.</text>
</comment>
<dbReference type="AlphaFoldDB" id="A0A365XRQ8"/>
<dbReference type="InterPro" id="IPR050498">
    <property type="entry name" value="Ycf3"/>
</dbReference>
<organism evidence="4 5">
    <name type="scientific">Chitinophaga flava</name>
    <dbReference type="NCBI Taxonomy" id="2259036"/>
    <lineage>
        <taxon>Bacteria</taxon>
        <taxon>Pseudomonadati</taxon>
        <taxon>Bacteroidota</taxon>
        <taxon>Chitinophagia</taxon>
        <taxon>Chitinophagales</taxon>
        <taxon>Chitinophagaceae</taxon>
        <taxon>Chitinophaga</taxon>
    </lineage>
</organism>
<dbReference type="InterPro" id="IPR011990">
    <property type="entry name" value="TPR-like_helical_dom_sf"/>
</dbReference>
<name>A0A365XRQ8_9BACT</name>
<gene>
    <name evidence="4" type="ORF">DF182_19930</name>
</gene>
<dbReference type="Proteomes" id="UP000253410">
    <property type="component" value="Unassembled WGS sequence"/>
</dbReference>
<dbReference type="PANTHER" id="PTHR44858:SF1">
    <property type="entry name" value="UDP-N-ACETYLGLUCOSAMINE--PEPTIDE N-ACETYLGLUCOSAMINYLTRANSFERASE SPINDLY-RELATED"/>
    <property type="match status" value="1"/>
</dbReference>
<keyword evidence="1" id="KW-0677">Repeat</keyword>
<feature type="repeat" description="TPR" evidence="3">
    <location>
        <begin position="323"/>
        <end position="356"/>
    </location>
</feature>
<dbReference type="Pfam" id="PF13424">
    <property type="entry name" value="TPR_12"/>
    <property type="match status" value="1"/>
</dbReference>
<dbReference type="InterPro" id="IPR019734">
    <property type="entry name" value="TPR_rpt"/>
</dbReference>
<dbReference type="OrthoDB" id="1446882at2"/>
<evidence type="ECO:0000313" key="4">
    <source>
        <dbReference type="EMBL" id="RBL88830.1"/>
    </source>
</evidence>
<dbReference type="PROSITE" id="PS50005">
    <property type="entry name" value="TPR"/>
    <property type="match status" value="2"/>
</dbReference>
<evidence type="ECO:0000256" key="3">
    <source>
        <dbReference type="PROSITE-ProRule" id="PRU00339"/>
    </source>
</evidence>
<evidence type="ECO:0000256" key="2">
    <source>
        <dbReference type="ARBA" id="ARBA00022803"/>
    </source>
</evidence>
<dbReference type="SUPFAM" id="SSF48452">
    <property type="entry name" value="TPR-like"/>
    <property type="match status" value="1"/>
</dbReference>
<dbReference type="PANTHER" id="PTHR44858">
    <property type="entry name" value="TETRATRICOPEPTIDE REPEAT PROTEIN 6"/>
    <property type="match status" value="1"/>
</dbReference>
<reference evidence="4 5" key="1">
    <citation type="submission" date="2018-05" db="EMBL/GenBank/DDBJ databases">
        <title>Chitinophaga sp. K3CV102501T nov., isolated from isolated from a monsoon evergreen broad-leaved forest soil.</title>
        <authorList>
            <person name="Lv Y."/>
        </authorList>
    </citation>
    <scope>NUCLEOTIDE SEQUENCE [LARGE SCALE GENOMIC DNA]</scope>
    <source>
        <strain evidence="4 5">GDMCC 1.1325</strain>
    </source>
</reference>